<accession>A0ABX1KKS0</accession>
<dbReference type="RefSeq" id="WP_168824369.1">
    <property type="nucleotide sequence ID" value="NZ_JABAEB010000004.1"/>
</dbReference>
<organism evidence="1 2">
    <name type="scientific">Shewanella oncorhynchi</name>
    <dbReference type="NCBI Taxonomy" id="2726434"/>
    <lineage>
        <taxon>Bacteria</taxon>
        <taxon>Pseudomonadati</taxon>
        <taxon>Pseudomonadota</taxon>
        <taxon>Gammaproteobacteria</taxon>
        <taxon>Alteromonadales</taxon>
        <taxon>Shewanellaceae</taxon>
        <taxon>Shewanella</taxon>
    </lineage>
</organism>
<reference evidence="1 2" key="1">
    <citation type="submission" date="2020-04" db="EMBL/GenBank/DDBJ databases">
        <title>The first description of lens atrophy caused by putative novel Shewanella sp. that is a new emerging pathogen for cultured rainbow trout?</title>
        <authorList>
            <person name="Saticioglu I.B."/>
            <person name="Duman M."/>
            <person name="Altun S."/>
        </authorList>
    </citation>
    <scope>NUCLEOTIDE SEQUENCE [LARGE SCALE GENOMIC DNA]</scope>
    <source>
        <strain evidence="1 2">S-1</strain>
    </source>
</reference>
<sequence length="64" mass="7452">MTKSRANSTALFLVLSVIRYLLSVIRYPLSVIRYPLSVIRYPLSVIQHQKMLFISQLVEFNLNP</sequence>
<dbReference type="EMBL" id="JABAEB010000004">
    <property type="protein sequence ID" value="NLQ22781.1"/>
    <property type="molecule type" value="Genomic_DNA"/>
</dbReference>
<keyword evidence="2" id="KW-1185">Reference proteome</keyword>
<evidence type="ECO:0000313" key="1">
    <source>
        <dbReference type="EMBL" id="NLQ22781.1"/>
    </source>
</evidence>
<comment type="caution">
    <text evidence="1">The sequence shown here is derived from an EMBL/GenBank/DDBJ whole genome shotgun (WGS) entry which is preliminary data.</text>
</comment>
<evidence type="ECO:0000313" key="2">
    <source>
        <dbReference type="Proteomes" id="UP000527352"/>
    </source>
</evidence>
<gene>
    <name evidence="1" type="ORF">HGO26_07795</name>
</gene>
<proteinExistence type="predicted"/>
<dbReference type="Proteomes" id="UP000527352">
    <property type="component" value="Unassembled WGS sequence"/>
</dbReference>
<name>A0ABX1KKS0_9GAMM</name>
<protein>
    <submittedName>
        <fullName evidence="1">Uncharacterized protein</fullName>
    </submittedName>
</protein>